<keyword evidence="7" id="KW-1185">Reference proteome</keyword>
<dbReference type="SUPFAM" id="SSF47762">
    <property type="entry name" value="PAH2 domain"/>
    <property type="match status" value="1"/>
</dbReference>
<dbReference type="SMART" id="SM01014">
    <property type="entry name" value="ARID"/>
    <property type="match status" value="1"/>
</dbReference>
<dbReference type="InterPro" id="IPR001606">
    <property type="entry name" value="ARID_dom"/>
</dbReference>
<feature type="compositionally biased region" description="Acidic residues" evidence="3">
    <location>
        <begin position="661"/>
        <end position="670"/>
    </location>
</feature>
<feature type="region of interest" description="Disordered" evidence="3">
    <location>
        <begin position="1465"/>
        <end position="1520"/>
    </location>
</feature>
<protein>
    <submittedName>
        <fullName evidence="6">Transcriptional regulator family: ARID/BRIGHT</fullName>
    </submittedName>
</protein>
<organism evidence="6 7">
    <name type="scientific">Trichoderma aggressivum f. europaeum</name>
    <dbReference type="NCBI Taxonomy" id="173218"/>
    <lineage>
        <taxon>Eukaryota</taxon>
        <taxon>Fungi</taxon>
        <taxon>Dikarya</taxon>
        <taxon>Ascomycota</taxon>
        <taxon>Pezizomycotina</taxon>
        <taxon>Sordariomycetes</taxon>
        <taxon>Hypocreomycetidae</taxon>
        <taxon>Hypocreales</taxon>
        <taxon>Hypocreaceae</taxon>
        <taxon>Trichoderma</taxon>
    </lineage>
</organism>
<feature type="domain" description="Zn(2)-C6 fungal-type" evidence="4">
    <location>
        <begin position="746"/>
        <end position="775"/>
    </location>
</feature>
<feature type="region of interest" description="Disordered" evidence="3">
    <location>
        <begin position="1316"/>
        <end position="1335"/>
    </location>
</feature>
<dbReference type="InterPro" id="IPR058925">
    <property type="entry name" value="zf-C2H2_AcuF"/>
</dbReference>
<dbReference type="InterPro" id="IPR036431">
    <property type="entry name" value="ARID_dom_sf"/>
</dbReference>
<dbReference type="PROSITE" id="PS51011">
    <property type="entry name" value="ARID"/>
    <property type="match status" value="1"/>
</dbReference>
<comment type="caution">
    <text evidence="6">The sequence shown here is derived from an EMBL/GenBank/DDBJ whole genome shotgun (WGS) entry which is preliminary data.</text>
</comment>
<dbReference type="PANTHER" id="PTHR35391">
    <property type="entry name" value="C2H2-TYPE DOMAIN-CONTAINING PROTEIN-RELATED"/>
    <property type="match status" value="1"/>
</dbReference>
<sequence>MNAYHVVRLSLANFGVAPEFLGWKRAIMAELLQYTHEWHQQQQDIHPGDYIEETAEHNEIAELSSSLLALFKEIALALPKQTGIPRDAQISIERSCSALILWSDGFGITQGRLNGTFNKSRKLRYTALKNLLHIGRVLVERLVPAVNISSEKLKILCSSVESNIEAAAGLIAEESCRQSDDSSSGAASNFSDDDIYEIAEDLKTDTLVLSGLDPLLKYPIFDSQHEHNIESHAISTWGPEKSYSDKIENRFPRADVSLTLYLGRANYERFLRCQEARESLEEEEPLPIVNQEEGTHAGTIIANTKFHDSGVGTSIGLTMSYAETTMSYNHDGQSVRIPPLSKEAKAGSPFTCIACGRTVIITNNSAWKQHIYLDLQPYMCLDLSCPYSSSTFESRDKWISHLALDHEMEPKWASAECPLCREETGNGKIAITKHLSKHLEEVSLSALPVEVDSDAESENSLESSDASSSRNEGAYGGVDENGETLPVEFDTELASMVFSNLVKKFKPEKNYEAQSEGKRGPLQRAAEHLAAIDAANMVEQLKRNQENIEEIFRKTEGASKMAKLSSFIKFTDAVGRSFNFPVHLCYTWQEMDDLIQQAFSQVDVLGPHVQEGHYDLIGPDGEIIPPSVWEEVVEPGLHITMTMWPLERAPLEGLGLKESEEPHDEEENTDKEDSFRTNIPSKNTQQQGAQHSENVQAAQVIRMSGQNFFNTAKAYFKDQPDKFTRFRVILADIATTEWVPEAWRRSCYECRMVEAECDAKAPDPCTRCRLKRLSCAAQFAAVSRQHTVVNGDQIRRGIMNIGRLCEGYPSFMHEINSVMPTGYRVEVLDASTVRLFAPDDEPTIIPVGTYRDSTKDLGNQSGFDMGLNQQSKSMLGTFNRFTLVNQNSSEAAITQQEETCNQHSSQGHRQNMMTADQKSILAHYFAQPTESRRTADYPPSWGFNKGQMTMKQRVQAVFDGPRRLAKDDMILSTDHEARIKLSDGKSYVTDLDVQTAIDIMDESELAHVERNKTAESYVNEEPRFIGNPGELHPRFVEHLRNNFIDPRSTGKSYLVPKEPFGLNSNLIDEFPRTSTDVDADLLQRLRSALNDTPEASVEAILHAAKGDEVQMQDRDSSNHSLLLSTSNANPSLHNDQQNSQASEGAVDQDTAKEQAMTQDYLRIYMRAGGNPQEILRIIEEEGLRGKFGHWIEVPRPSIMNIADHNAAGEAASEPVAKAVATVKDKKGSNDLDEPQYCLCNKGSAGIMIRCDNVDISSMENIGIRNLASMERHGPVEFDDAISYVRRIKDRFQDKPERYKQFLEILRNYQEEQKPIQDLQARAPPSRPDDGDVAGSEGLAKFHKQQGNDSDRLPYVHKQPVDLYRLKKAVESRGGFDRVCKLKKWAEIGRDLGYSGRIMSSLATSLKNTFLRWLSPYEEYLRAAKPGDDQLEQGHVDPSNKGKIPSIGRITYPFPNPDIYIWPPDSNVAGEEMGEPAPSSTVPPPLPPPVMAASDLITDREEGWNDPELSSSSGDRRGISDEEYLGHEPFLVRPRPDIYSKQLPPISGVSEGSNSVQVDSFAEISNSQVSPPSSPSPSAAERSFGLGDAVLEVVAQIQDVLLESPYGAAYHDIGYIGSFKTLHNLPIRTDKPDSLKMKW</sequence>
<dbReference type="GeneID" id="87919523"/>
<dbReference type="Proteomes" id="UP001273209">
    <property type="component" value="Unassembled WGS sequence"/>
</dbReference>
<feature type="domain" description="ARID" evidence="5">
    <location>
        <begin position="1328"/>
        <end position="1421"/>
    </location>
</feature>
<gene>
    <name evidence="6" type="ORF">Triagg1_5137</name>
</gene>
<dbReference type="Gene3D" id="1.20.1160.11">
    <property type="entry name" value="Paired amphipathic helix"/>
    <property type="match status" value="1"/>
</dbReference>
<accession>A0AAE1ICV4</accession>
<feature type="region of interest" description="Disordered" evidence="3">
    <location>
        <begin position="450"/>
        <end position="482"/>
    </location>
</feature>
<dbReference type="PROSITE" id="PS50048">
    <property type="entry name" value="ZN2_CY6_FUNGAL_2"/>
    <property type="match status" value="1"/>
</dbReference>
<dbReference type="SUPFAM" id="SSF46774">
    <property type="entry name" value="ARID-like"/>
    <property type="match status" value="1"/>
</dbReference>
<feature type="compositionally biased region" description="Low complexity" evidence="3">
    <location>
        <begin position="460"/>
        <end position="469"/>
    </location>
</feature>
<dbReference type="InterPro" id="IPR057211">
    <property type="entry name" value="DUF7889"/>
</dbReference>
<dbReference type="Pfam" id="PF25417">
    <property type="entry name" value="DUF7889"/>
    <property type="match status" value="1"/>
</dbReference>
<reference evidence="6" key="1">
    <citation type="submission" date="2023-11" db="EMBL/GenBank/DDBJ databases">
        <title>The genome sequences of three competitors of mushroom-forming fungi.</title>
        <authorList>
            <person name="Beijen E."/>
            <person name="Ohm R.A."/>
        </authorList>
    </citation>
    <scope>NUCLEOTIDE SEQUENCE</scope>
    <source>
        <strain evidence="6">CBS 100526</strain>
    </source>
</reference>
<feature type="compositionally biased region" description="Polar residues" evidence="3">
    <location>
        <begin position="676"/>
        <end position="691"/>
    </location>
</feature>
<dbReference type="Gene3D" id="1.10.150.60">
    <property type="entry name" value="ARID DNA-binding domain"/>
    <property type="match status" value="1"/>
</dbReference>
<comment type="subcellular location">
    <subcellularLocation>
        <location evidence="1">Nucleus</location>
    </subcellularLocation>
</comment>
<evidence type="ECO:0000259" key="4">
    <source>
        <dbReference type="PROSITE" id="PS50048"/>
    </source>
</evidence>
<evidence type="ECO:0000256" key="2">
    <source>
        <dbReference type="ARBA" id="ARBA00023242"/>
    </source>
</evidence>
<feature type="compositionally biased region" description="Low complexity" evidence="3">
    <location>
        <begin position="1118"/>
        <end position="1129"/>
    </location>
</feature>
<dbReference type="GO" id="GO:0008270">
    <property type="term" value="F:zinc ion binding"/>
    <property type="evidence" value="ECO:0007669"/>
    <property type="project" value="InterPro"/>
</dbReference>
<keyword evidence="2" id="KW-0539">Nucleus</keyword>
<dbReference type="Pfam" id="PF22893">
    <property type="entry name" value="ULD_2"/>
    <property type="match status" value="1"/>
</dbReference>
<dbReference type="GO" id="GO:0005634">
    <property type="term" value="C:nucleus"/>
    <property type="evidence" value="ECO:0007669"/>
    <property type="project" value="UniProtKB-SubCell"/>
</dbReference>
<feature type="compositionally biased region" description="Pro residues" evidence="3">
    <location>
        <begin position="1480"/>
        <end position="1489"/>
    </location>
</feature>
<dbReference type="PANTHER" id="PTHR35391:SF7">
    <property type="entry name" value="C2H2-TYPE DOMAIN-CONTAINING PROTEIN"/>
    <property type="match status" value="1"/>
</dbReference>
<dbReference type="RefSeq" id="XP_062755962.1">
    <property type="nucleotide sequence ID" value="XM_062899618.1"/>
</dbReference>
<dbReference type="InterPro" id="IPR001138">
    <property type="entry name" value="Zn2Cys6_DnaBD"/>
</dbReference>
<name>A0AAE1ICV4_9HYPO</name>
<evidence type="ECO:0000256" key="3">
    <source>
        <dbReference type="SAM" id="MobiDB-lite"/>
    </source>
</evidence>
<dbReference type="GO" id="GO:0000981">
    <property type="term" value="F:DNA-binding transcription factor activity, RNA polymerase II-specific"/>
    <property type="evidence" value="ECO:0007669"/>
    <property type="project" value="InterPro"/>
</dbReference>
<dbReference type="GO" id="GO:0003677">
    <property type="term" value="F:DNA binding"/>
    <property type="evidence" value="ECO:0007669"/>
    <property type="project" value="InterPro"/>
</dbReference>
<dbReference type="Pfam" id="PF26082">
    <property type="entry name" value="zf-C2H2_AcuF"/>
    <property type="match status" value="1"/>
</dbReference>
<evidence type="ECO:0000256" key="1">
    <source>
        <dbReference type="ARBA" id="ARBA00004123"/>
    </source>
</evidence>
<evidence type="ECO:0000313" key="6">
    <source>
        <dbReference type="EMBL" id="KAK4074541.1"/>
    </source>
</evidence>
<dbReference type="InterPro" id="IPR054464">
    <property type="entry name" value="ULD_fung"/>
</dbReference>
<dbReference type="SMART" id="SM00501">
    <property type="entry name" value="BRIGHT"/>
    <property type="match status" value="1"/>
</dbReference>
<feature type="compositionally biased region" description="Polar residues" evidence="3">
    <location>
        <begin position="1130"/>
        <end position="1142"/>
    </location>
</feature>
<dbReference type="EMBL" id="JAWRVG010000017">
    <property type="protein sequence ID" value="KAK4074541.1"/>
    <property type="molecule type" value="Genomic_DNA"/>
</dbReference>
<proteinExistence type="predicted"/>
<evidence type="ECO:0000313" key="7">
    <source>
        <dbReference type="Proteomes" id="UP001273209"/>
    </source>
</evidence>
<dbReference type="CDD" id="cd16100">
    <property type="entry name" value="ARID"/>
    <property type="match status" value="1"/>
</dbReference>
<feature type="region of interest" description="Disordered" evidence="3">
    <location>
        <begin position="659"/>
        <end position="691"/>
    </location>
</feature>
<evidence type="ECO:0000259" key="5">
    <source>
        <dbReference type="PROSITE" id="PS51011"/>
    </source>
</evidence>
<dbReference type="Pfam" id="PF01388">
    <property type="entry name" value="ARID"/>
    <property type="match status" value="1"/>
</dbReference>
<dbReference type="InterPro" id="IPR036600">
    <property type="entry name" value="PAH_sf"/>
</dbReference>
<feature type="region of interest" description="Disordered" evidence="3">
    <location>
        <begin position="1106"/>
        <end position="1152"/>
    </location>
</feature>
<feature type="compositionally biased region" description="Basic and acidic residues" evidence="3">
    <location>
        <begin position="1106"/>
        <end position="1117"/>
    </location>
</feature>